<dbReference type="InterPro" id="IPR050857">
    <property type="entry name" value="D-2-hydroxyacid_DH"/>
</dbReference>
<dbReference type="Proteomes" id="UP000885771">
    <property type="component" value="Unassembled WGS sequence"/>
</dbReference>
<comment type="similarity">
    <text evidence="1 4">Belongs to the D-isomer specific 2-hydroxyacid dehydrogenase family.</text>
</comment>
<name>A0A7V5VES4_CALAY</name>
<evidence type="ECO:0000259" key="6">
    <source>
        <dbReference type="Pfam" id="PF02826"/>
    </source>
</evidence>
<dbReference type="CDD" id="cd12173">
    <property type="entry name" value="PGDH_4"/>
    <property type="match status" value="1"/>
</dbReference>
<evidence type="ECO:0000256" key="4">
    <source>
        <dbReference type="RuleBase" id="RU003719"/>
    </source>
</evidence>
<dbReference type="GO" id="GO:0016616">
    <property type="term" value="F:oxidoreductase activity, acting on the CH-OH group of donors, NAD or NADP as acceptor"/>
    <property type="evidence" value="ECO:0007669"/>
    <property type="project" value="InterPro"/>
</dbReference>
<dbReference type="InterPro" id="IPR006139">
    <property type="entry name" value="D-isomer_2_OHA_DH_cat_dom"/>
</dbReference>
<dbReference type="AlphaFoldDB" id="A0A7V5VES4"/>
<dbReference type="Pfam" id="PF00389">
    <property type="entry name" value="2-Hacid_dh"/>
    <property type="match status" value="1"/>
</dbReference>
<dbReference type="EMBL" id="DRLI01000068">
    <property type="protein sequence ID" value="HHM01734.1"/>
    <property type="molecule type" value="Genomic_DNA"/>
</dbReference>
<organism evidence="7">
    <name type="scientific">Caldithrix abyssi</name>
    <dbReference type="NCBI Taxonomy" id="187145"/>
    <lineage>
        <taxon>Bacteria</taxon>
        <taxon>Pseudomonadati</taxon>
        <taxon>Calditrichota</taxon>
        <taxon>Calditrichia</taxon>
        <taxon>Calditrichales</taxon>
        <taxon>Calditrichaceae</taxon>
        <taxon>Caldithrix</taxon>
    </lineage>
</organism>
<feature type="domain" description="D-isomer specific 2-hydroxyacid dehydrogenase catalytic" evidence="5">
    <location>
        <begin position="4"/>
        <end position="303"/>
    </location>
</feature>
<dbReference type="InterPro" id="IPR029753">
    <property type="entry name" value="D-isomer_DH_CS"/>
</dbReference>
<evidence type="ECO:0000256" key="2">
    <source>
        <dbReference type="ARBA" id="ARBA00023002"/>
    </source>
</evidence>
<dbReference type="InterPro" id="IPR036291">
    <property type="entry name" value="NAD(P)-bd_dom_sf"/>
</dbReference>
<keyword evidence="2 4" id="KW-0560">Oxidoreductase</keyword>
<gene>
    <name evidence="7" type="ORF">ENJ15_01885</name>
</gene>
<evidence type="ECO:0000256" key="3">
    <source>
        <dbReference type="ARBA" id="ARBA00023027"/>
    </source>
</evidence>
<evidence type="ECO:0000259" key="5">
    <source>
        <dbReference type="Pfam" id="PF00389"/>
    </source>
</evidence>
<accession>A0A7V5VES4</accession>
<dbReference type="PANTHER" id="PTHR42789">
    <property type="entry name" value="D-ISOMER SPECIFIC 2-HYDROXYACID DEHYDROGENASE FAMILY PROTEIN (AFU_ORTHOLOGUE AFUA_6G10090)"/>
    <property type="match status" value="1"/>
</dbReference>
<evidence type="ECO:0000313" key="7">
    <source>
        <dbReference type="EMBL" id="HHM01734.1"/>
    </source>
</evidence>
<comment type="caution">
    <text evidence="7">The sequence shown here is derived from an EMBL/GenBank/DDBJ whole genome shotgun (WGS) entry which is preliminary data.</text>
</comment>
<dbReference type="PROSITE" id="PS00671">
    <property type="entry name" value="D_2_HYDROXYACID_DH_3"/>
    <property type="match status" value="1"/>
</dbReference>
<proteinExistence type="inferred from homology"/>
<dbReference type="SUPFAM" id="SSF52283">
    <property type="entry name" value="Formate/glycerate dehydrogenase catalytic domain-like"/>
    <property type="match status" value="1"/>
</dbReference>
<dbReference type="Pfam" id="PF02826">
    <property type="entry name" value="2-Hacid_dh_C"/>
    <property type="match status" value="1"/>
</dbReference>
<keyword evidence="3" id="KW-0520">NAD</keyword>
<dbReference type="PANTHER" id="PTHR42789:SF1">
    <property type="entry name" value="D-ISOMER SPECIFIC 2-HYDROXYACID DEHYDROGENASE FAMILY PROTEIN (AFU_ORTHOLOGUE AFUA_6G10090)"/>
    <property type="match status" value="1"/>
</dbReference>
<reference evidence="7" key="1">
    <citation type="journal article" date="2020" name="mSystems">
        <title>Genome- and Community-Level Interaction Insights into Carbon Utilization and Element Cycling Functions of Hydrothermarchaeota in Hydrothermal Sediment.</title>
        <authorList>
            <person name="Zhou Z."/>
            <person name="Liu Y."/>
            <person name="Xu W."/>
            <person name="Pan J."/>
            <person name="Luo Z.H."/>
            <person name="Li M."/>
        </authorList>
    </citation>
    <scope>NUCLEOTIDE SEQUENCE [LARGE SCALE GENOMIC DNA]</scope>
    <source>
        <strain evidence="7">HyVt-460</strain>
    </source>
</reference>
<feature type="domain" description="D-isomer specific 2-hydroxyacid dehydrogenase NAD-binding" evidence="6">
    <location>
        <begin position="108"/>
        <end position="279"/>
    </location>
</feature>
<sequence>MYKILVTDPLRQNALQIFEEAPDVHYETHYGLSEDELIEKIKPFNAVLVRSATQISAKIIAAAENLKVIGRAGSGLDNIDVKAAEKKGIKVLNTPGTNAPAVAEMTIACLFAVARNIARADHTMKQGLWEKKAFSGIELNERTLGIVGCGTIGKSVARKAHALGMQIVVYNRSRVEMDDVPFEQIGLDDLLRRADFVSLHLALSEETRGLLGDRELALMKKNSYLINTSRGEIVDEQALLSHLEKGHLAGAALDVFCNEPDYNKQLAANAKVVATPHIGAVTKESQERVGVRIADLTLEFLRSKYIFL</sequence>
<dbReference type="SUPFAM" id="SSF51735">
    <property type="entry name" value="NAD(P)-binding Rossmann-fold domains"/>
    <property type="match status" value="1"/>
</dbReference>
<dbReference type="InterPro" id="IPR006140">
    <property type="entry name" value="D-isomer_DH_NAD-bd"/>
</dbReference>
<dbReference type="GO" id="GO:0051287">
    <property type="term" value="F:NAD binding"/>
    <property type="evidence" value="ECO:0007669"/>
    <property type="project" value="InterPro"/>
</dbReference>
<dbReference type="Gene3D" id="3.40.50.720">
    <property type="entry name" value="NAD(P)-binding Rossmann-like Domain"/>
    <property type="match status" value="2"/>
</dbReference>
<dbReference type="FunFam" id="3.40.50.720:FF:000203">
    <property type="entry name" value="D-3-phosphoglycerate dehydrogenase (SerA)"/>
    <property type="match status" value="1"/>
</dbReference>
<protein>
    <submittedName>
        <fullName evidence="7">Hydroxyacid dehydrogenase</fullName>
    </submittedName>
</protein>
<evidence type="ECO:0000256" key="1">
    <source>
        <dbReference type="ARBA" id="ARBA00005854"/>
    </source>
</evidence>